<evidence type="ECO:0000313" key="1">
    <source>
        <dbReference type="EMBL" id="KAE8262685.1"/>
    </source>
</evidence>
<comment type="caution">
    <text evidence="1">The sequence shown here is derived from an EMBL/GenBank/DDBJ whole genome shotgun (WGS) entry which is preliminary data.</text>
</comment>
<accession>A0A177V3G7</accession>
<gene>
    <name evidence="1" type="ORF">A4X03_0g2265</name>
</gene>
<dbReference type="Proteomes" id="UP000077671">
    <property type="component" value="Unassembled WGS sequence"/>
</dbReference>
<reference evidence="1" key="1">
    <citation type="submission" date="2016-04" db="EMBL/GenBank/DDBJ databases">
        <authorList>
            <person name="Nguyen H.D."/>
            <person name="Kesanakurti P."/>
            <person name="Cullis J."/>
            <person name="Levesque C.A."/>
            <person name="Hambleton S."/>
        </authorList>
    </citation>
    <scope>NUCLEOTIDE SEQUENCE</scope>
    <source>
        <strain evidence="1">DAOMC 238032</strain>
    </source>
</reference>
<dbReference type="AlphaFoldDB" id="A0A177V3G7"/>
<reference evidence="1" key="2">
    <citation type="journal article" date="2019" name="IMA Fungus">
        <title>Genome sequencing and comparison of five Tilletia species to identify candidate genes for the detection of regulated species infecting wheat.</title>
        <authorList>
            <person name="Nguyen H.D.T."/>
            <person name="Sultana T."/>
            <person name="Kesanakurti P."/>
            <person name="Hambleton S."/>
        </authorList>
    </citation>
    <scope>NUCLEOTIDE SEQUENCE</scope>
    <source>
        <strain evidence="1">DAOMC 238032</strain>
    </source>
</reference>
<name>A0A177V3G7_9BASI</name>
<protein>
    <submittedName>
        <fullName evidence="1">Uncharacterized protein</fullName>
    </submittedName>
</protein>
<organism evidence="1 2">
    <name type="scientific">Tilletia caries</name>
    <name type="common">wheat bunt fungus</name>
    <dbReference type="NCBI Taxonomy" id="13290"/>
    <lineage>
        <taxon>Eukaryota</taxon>
        <taxon>Fungi</taxon>
        <taxon>Dikarya</taxon>
        <taxon>Basidiomycota</taxon>
        <taxon>Ustilaginomycotina</taxon>
        <taxon>Exobasidiomycetes</taxon>
        <taxon>Tilletiales</taxon>
        <taxon>Tilletiaceae</taxon>
        <taxon>Tilletia</taxon>
    </lineage>
</organism>
<sequence>MFYPRFLFFLPYLVLLLATAANSAPVPDTKGCTSCPNLPRTLQARGWWDGAGRILNPSKWFNPNRGYTKLDNPIQETKAQLGAQPFNIHDDAEWAELQGKHLRPADVLHWINLRVAISRTEIELGNARVELQRVTEGSSENRPSQIDHWKGRVTTLEGSVARLQEERRALLLAWS</sequence>
<dbReference type="EMBL" id="LWDD02000212">
    <property type="protein sequence ID" value="KAE8262685.1"/>
    <property type="molecule type" value="Genomic_DNA"/>
</dbReference>
<proteinExistence type="predicted"/>
<evidence type="ECO:0000313" key="2">
    <source>
        <dbReference type="Proteomes" id="UP000077671"/>
    </source>
</evidence>